<dbReference type="PANTHER" id="PTHR12810:SF0">
    <property type="entry name" value="SMALL RIBOSOMAL SUBUNIT PROTEIN MS29"/>
    <property type="match status" value="1"/>
</dbReference>
<evidence type="ECO:0000256" key="1">
    <source>
        <dbReference type="ARBA" id="ARBA00004173"/>
    </source>
</evidence>
<evidence type="ECO:0000256" key="2">
    <source>
        <dbReference type="ARBA" id="ARBA00009863"/>
    </source>
</evidence>
<dbReference type="GO" id="GO:0006915">
    <property type="term" value="P:apoptotic process"/>
    <property type="evidence" value="ECO:0007669"/>
    <property type="project" value="InterPro"/>
</dbReference>
<dbReference type="InterPro" id="IPR008092">
    <property type="entry name" value="Ribosomal_mS29_met"/>
</dbReference>
<dbReference type="PRINTS" id="PR01716">
    <property type="entry name" value="DEATHASSOCP3"/>
</dbReference>
<protein>
    <recommendedName>
        <fullName evidence="7">Small ribosomal subunit protein mS29</fullName>
    </recommendedName>
</protein>
<evidence type="ECO:0000256" key="5">
    <source>
        <dbReference type="ARBA" id="ARBA00023128"/>
    </source>
</evidence>
<evidence type="ECO:0000256" key="6">
    <source>
        <dbReference type="ARBA" id="ARBA00023274"/>
    </source>
</evidence>
<dbReference type="Pfam" id="PF10236">
    <property type="entry name" value="DAP3"/>
    <property type="match status" value="1"/>
</dbReference>
<dbReference type="AlphaFoldDB" id="A0A6A4W0X8"/>
<evidence type="ECO:0000256" key="8">
    <source>
        <dbReference type="SAM" id="SignalP"/>
    </source>
</evidence>
<evidence type="ECO:0000256" key="7">
    <source>
        <dbReference type="ARBA" id="ARBA00035140"/>
    </source>
</evidence>
<keyword evidence="4 9" id="KW-0689">Ribosomal protein</keyword>
<feature type="signal peptide" evidence="8">
    <location>
        <begin position="1"/>
        <end position="22"/>
    </location>
</feature>
<reference evidence="9 10" key="1">
    <citation type="submission" date="2019-07" db="EMBL/GenBank/DDBJ databases">
        <title>Draft genome assembly of a fouling barnacle, Amphibalanus amphitrite (Darwin, 1854): The first reference genome for Thecostraca.</title>
        <authorList>
            <person name="Kim W."/>
        </authorList>
    </citation>
    <scope>NUCLEOTIDE SEQUENCE [LARGE SCALE GENOMIC DNA]</scope>
    <source>
        <strain evidence="9">SNU_AA5</strain>
        <tissue evidence="9">Soma without cirri and trophi</tissue>
    </source>
</reference>
<keyword evidence="6" id="KW-0687">Ribonucleoprotein</keyword>
<evidence type="ECO:0000256" key="3">
    <source>
        <dbReference type="ARBA" id="ARBA00022946"/>
    </source>
</evidence>
<organism evidence="9 10">
    <name type="scientific">Amphibalanus amphitrite</name>
    <name type="common">Striped barnacle</name>
    <name type="synonym">Balanus amphitrite</name>
    <dbReference type="NCBI Taxonomy" id="1232801"/>
    <lineage>
        <taxon>Eukaryota</taxon>
        <taxon>Metazoa</taxon>
        <taxon>Ecdysozoa</taxon>
        <taxon>Arthropoda</taxon>
        <taxon>Crustacea</taxon>
        <taxon>Multicrustacea</taxon>
        <taxon>Cirripedia</taxon>
        <taxon>Thoracica</taxon>
        <taxon>Thoracicalcarea</taxon>
        <taxon>Balanomorpha</taxon>
        <taxon>Balanoidea</taxon>
        <taxon>Balanidae</taxon>
        <taxon>Amphibalaninae</taxon>
        <taxon>Amphibalanus</taxon>
    </lineage>
</organism>
<keyword evidence="3" id="KW-0809">Transit peptide</keyword>
<proteinExistence type="inferred from homology"/>
<dbReference type="EMBL" id="VIIS01001490">
    <property type="protein sequence ID" value="KAF0297414.1"/>
    <property type="molecule type" value="Genomic_DNA"/>
</dbReference>
<keyword evidence="10" id="KW-1185">Reference proteome</keyword>
<dbReference type="InterPro" id="IPR019368">
    <property type="entry name" value="Ribosomal_mS29"/>
</dbReference>
<keyword evidence="5" id="KW-0496">Mitochondrion</keyword>
<comment type="caution">
    <text evidence="9">The sequence shown here is derived from an EMBL/GenBank/DDBJ whole genome shotgun (WGS) entry which is preliminary data.</text>
</comment>
<comment type="subcellular location">
    <subcellularLocation>
        <location evidence="1">Mitochondrion</location>
    </subcellularLocation>
</comment>
<dbReference type="PANTHER" id="PTHR12810">
    <property type="entry name" value="MITOCHONDRIAL 28S RIBOSOMAL PROTEIN S29"/>
    <property type="match status" value="1"/>
</dbReference>
<feature type="chain" id="PRO_5025624933" description="Small ribosomal subunit protein mS29" evidence="8">
    <location>
        <begin position="23"/>
        <end position="381"/>
    </location>
</feature>
<evidence type="ECO:0000313" key="9">
    <source>
        <dbReference type="EMBL" id="KAF0297414.1"/>
    </source>
</evidence>
<dbReference type="Proteomes" id="UP000440578">
    <property type="component" value="Unassembled WGS sequence"/>
</dbReference>
<keyword evidence="8" id="KW-0732">Signal</keyword>
<accession>A0A6A4W0X8</accession>
<sequence>MLPRCRLTRLCWLGLRPMSAAAAPEPAPSVFRTSVSDPREHSRSDLGRLYTVDREDHRRLFQVTGLRKSLSAQARTFCELALMVRQPALNVLDSLRASDPSRPSLRFLLYGPYGGGKSTTVAHVLHWAAASGWLLVHFPEADRWGLRFREVTASASDPQAVDHPVDAALWLAHFRAQNAARLAELDLRTGETYTWSRREATEAGSPLTDLVELGVTRGKHASQCVLALLAELKAHASAGRCRLLMAVEKVNAFWCDSTARREDGSTVKFGDMTVIRAAEQLLRPDWSGGAVLTTIAPVRGGPEGSHLPRHQLGADGWRALEPFVPIRVDDMSRAETYTMIDYFLERRWLQAPAAATERGKQELFFRSGGNPGKLAEICSMY</sequence>
<dbReference type="GO" id="GO:0005763">
    <property type="term" value="C:mitochondrial small ribosomal subunit"/>
    <property type="evidence" value="ECO:0007669"/>
    <property type="project" value="TreeGrafter"/>
</dbReference>
<comment type="similarity">
    <text evidence="2">Belongs to the mitochondrion-specific ribosomal protein mS29 family.</text>
</comment>
<gene>
    <name evidence="9" type="primary">DAP3</name>
    <name evidence="9" type="ORF">FJT64_005116</name>
</gene>
<evidence type="ECO:0000256" key="4">
    <source>
        <dbReference type="ARBA" id="ARBA00022980"/>
    </source>
</evidence>
<dbReference type="OrthoDB" id="274828at2759"/>
<evidence type="ECO:0000313" key="10">
    <source>
        <dbReference type="Proteomes" id="UP000440578"/>
    </source>
</evidence>
<name>A0A6A4W0X8_AMPAM</name>
<dbReference type="GO" id="GO:0003735">
    <property type="term" value="F:structural constituent of ribosome"/>
    <property type="evidence" value="ECO:0007669"/>
    <property type="project" value="TreeGrafter"/>
</dbReference>